<dbReference type="InterPro" id="IPR032623">
    <property type="entry name" value="FecR_N"/>
</dbReference>
<evidence type="ECO:0000259" key="1">
    <source>
        <dbReference type="Pfam" id="PF04773"/>
    </source>
</evidence>
<proteinExistence type="predicted"/>
<dbReference type="GO" id="GO:0016989">
    <property type="term" value="F:sigma factor antagonist activity"/>
    <property type="evidence" value="ECO:0007669"/>
    <property type="project" value="TreeGrafter"/>
</dbReference>
<dbReference type="RefSeq" id="WP_182810934.1">
    <property type="nucleotide sequence ID" value="NZ_JACJFM010000044.1"/>
</dbReference>
<protein>
    <submittedName>
        <fullName evidence="3">FecR domain-containing protein</fullName>
    </submittedName>
</protein>
<feature type="domain" description="FecR protein" evidence="1">
    <location>
        <begin position="122"/>
        <end position="216"/>
    </location>
</feature>
<feature type="domain" description="FecR N-terminal" evidence="2">
    <location>
        <begin position="7"/>
        <end position="46"/>
    </location>
</feature>
<keyword evidence="4" id="KW-1185">Reference proteome</keyword>
<dbReference type="PIRSF" id="PIRSF018266">
    <property type="entry name" value="FecR"/>
    <property type="match status" value="1"/>
</dbReference>
<reference evidence="3 4" key="1">
    <citation type="submission" date="2020-08" db="EMBL/GenBank/DDBJ databases">
        <title>Oceanospirillum sp. nov. isolated from marine sediment.</title>
        <authorList>
            <person name="Ji X."/>
        </authorList>
    </citation>
    <scope>NUCLEOTIDE SEQUENCE [LARGE SCALE GENOMIC DNA]</scope>
    <source>
        <strain evidence="3 4">D5</strain>
    </source>
</reference>
<dbReference type="PANTHER" id="PTHR30273">
    <property type="entry name" value="PERIPLASMIC SIGNAL SENSOR AND SIGMA FACTOR ACTIVATOR FECR-RELATED"/>
    <property type="match status" value="1"/>
</dbReference>
<dbReference type="Pfam" id="PF16220">
    <property type="entry name" value="DUF4880"/>
    <property type="match status" value="1"/>
</dbReference>
<dbReference type="InterPro" id="IPR006860">
    <property type="entry name" value="FecR"/>
</dbReference>
<accession>A0A839IWS2</accession>
<dbReference type="InterPro" id="IPR012373">
    <property type="entry name" value="Ferrdict_sens_TM"/>
</dbReference>
<dbReference type="AlphaFoldDB" id="A0A839IWS2"/>
<dbReference type="EMBL" id="JACJFM010000044">
    <property type="protein sequence ID" value="MBB1489140.1"/>
    <property type="molecule type" value="Genomic_DNA"/>
</dbReference>
<dbReference type="Gene3D" id="3.55.50.30">
    <property type="match status" value="1"/>
</dbReference>
<sequence length="333" mass="37020">MSRAVAEEAAHRLIILGSDESTDEYQQECRHWCQQDPEHEEAWRRAINLQHKMGLLPGWLVKDALQRPPVSGLEQSGVEQPERRHHLTALIGLIMAGPAAYLALSPDARQVGLGQWHHLTADYHTRAGEQQQVELSDGSTVSLNTSTSVSIHYSAEQRLIVLHQGEIEVITAKDIQQRPLSVRTAHGLMTALGTRFMVRLIPGEGQTTLAVQEGAVAVSLATEHQSTSARVTHAGQYTRFDHQVIAEPQKGSAGLEQWRQGMLVAQDMPLGQLIEELSRYRSGWLRCDPDVAQLKLSGVFRLDNTDQILNSLSLSLPVTVVYRTPYWVSVKSI</sequence>
<evidence type="ECO:0000313" key="3">
    <source>
        <dbReference type="EMBL" id="MBB1489140.1"/>
    </source>
</evidence>
<dbReference type="Pfam" id="PF04773">
    <property type="entry name" value="FecR"/>
    <property type="match status" value="1"/>
</dbReference>
<comment type="caution">
    <text evidence="3">The sequence shown here is derived from an EMBL/GenBank/DDBJ whole genome shotgun (WGS) entry which is preliminary data.</text>
</comment>
<name>A0A839IWS2_9GAMM</name>
<dbReference type="Proteomes" id="UP000565262">
    <property type="component" value="Unassembled WGS sequence"/>
</dbReference>
<evidence type="ECO:0000313" key="4">
    <source>
        <dbReference type="Proteomes" id="UP000565262"/>
    </source>
</evidence>
<organism evidence="3 4">
    <name type="scientific">Oceanospirillum sediminis</name>
    <dbReference type="NCBI Taxonomy" id="2760088"/>
    <lineage>
        <taxon>Bacteria</taxon>
        <taxon>Pseudomonadati</taxon>
        <taxon>Pseudomonadota</taxon>
        <taxon>Gammaproteobacteria</taxon>
        <taxon>Oceanospirillales</taxon>
        <taxon>Oceanospirillaceae</taxon>
        <taxon>Oceanospirillum</taxon>
    </lineage>
</organism>
<dbReference type="Gene3D" id="2.60.120.1440">
    <property type="match status" value="1"/>
</dbReference>
<evidence type="ECO:0000259" key="2">
    <source>
        <dbReference type="Pfam" id="PF16220"/>
    </source>
</evidence>
<gene>
    <name evidence="3" type="ORF">H4O21_21245</name>
</gene>
<dbReference type="PANTHER" id="PTHR30273:SF2">
    <property type="entry name" value="PROTEIN FECR"/>
    <property type="match status" value="1"/>
</dbReference>